<proteinExistence type="predicted"/>
<evidence type="ECO:0000313" key="2">
    <source>
        <dbReference type="Proteomes" id="UP000076852"/>
    </source>
</evidence>
<dbReference type="SUPFAM" id="SSF55331">
    <property type="entry name" value="Tautomerase/MIF"/>
    <property type="match status" value="1"/>
</dbReference>
<dbReference type="KEGG" id="buz:AYM40_26215"/>
<dbReference type="InterPro" id="IPR014347">
    <property type="entry name" value="Tautomerase/MIF_sf"/>
</dbReference>
<organism evidence="1 2">
    <name type="scientific">Paraburkholderia phytofirmans OLGA172</name>
    <dbReference type="NCBI Taxonomy" id="1417228"/>
    <lineage>
        <taxon>Bacteria</taxon>
        <taxon>Pseudomonadati</taxon>
        <taxon>Pseudomonadota</taxon>
        <taxon>Betaproteobacteria</taxon>
        <taxon>Burkholderiales</taxon>
        <taxon>Burkholderiaceae</taxon>
        <taxon>Paraburkholderia</taxon>
    </lineage>
</organism>
<dbReference type="Proteomes" id="UP000076852">
    <property type="component" value="Chromosome 2"/>
</dbReference>
<accession>A0A167WCT7</accession>
<reference evidence="1 2" key="1">
    <citation type="journal article" date="2016" name="Gene">
        <title>PacBio SMRT assembly of a complex multi-replicon genome reveals chlorocatechol degradative operon in a region of genome plasticity.</title>
        <authorList>
            <person name="Ricker N."/>
            <person name="Shen S.Y."/>
            <person name="Goordial J."/>
            <person name="Jin S."/>
            <person name="Fulthorpe R.R."/>
        </authorList>
    </citation>
    <scope>NUCLEOTIDE SEQUENCE [LARGE SCALE GENOMIC DNA]</scope>
    <source>
        <strain evidence="1 2">OLGA172</strain>
    </source>
</reference>
<dbReference type="RefSeq" id="WP_063499076.1">
    <property type="nucleotide sequence ID" value="NZ_CP014579.1"/>
</dbReference>
<dbReference type="Gene3D" id="3.30.429.10">
    <property type="entry name" value="Macrophage Migration Inhibitory Factor"/>
    <property type="match status" value="1"/>
</dbReference>
<name>A0A167WCT7_9BURK</name>
<evidence type="ECO:0008006" key="3">
    <source>
        <dbReference type="Google" id="ProtNLM"/>
    </source>
</evidence>
<evidence type="ECO:0000313" key="1">
    <source>
        <dbReference type="EMBL" id="ANB75807.1"/>
    </source>
</evidence>
<dbReference type="AlphaFoldDB" id="A0A167WCT7"/>
<protein>
    <recommendedName>
        <fullName evidence="3">4-oxalocrotonate tautomerase</fullName>
    </recommendedName>
</protein>
<gene>
    <name evidence="1" type="ORF">AYM40_26215</name>
</gene>
<keyword evidence="2" id="KW-1185">Reference proteome</keyword>
<dbReference type="OrthoDB" id="1438441at2"/>
<dbReference type="EMBL" id="CP014579">
    <property type="protein sequence ID" value="ANB75807.1"/>
    <property type="molecule type" value="Genomic_DNA"/>
</dbReference>
<sequence length="167" mass="18474">MPLIDVIYAQGSLNTDAQQKLTNNLWATALRWEGIELSEAAASVAWVYLDERPKHHVTVAGHPASQNIYRINVRVMVGFMDQERINRLSAELTEAILEADGTGTDGSGPRVFCIVEEIPSGTWSIDGKTWTTVFTARTLGLDSSRIEAMEQALATRPRIDVPHVVQE</sequence>